<sequence>MASIAIYQTKFIGQNLSEKIYQTKFIRENAIAPIITFPGLVYDRNIPRTAIALIAARPAEF</sequence>
<proteinExistence type="predicted"/>
<reference evidence="1" key="1">
    <citation type="submission" date="2024-07" db="EMBL/GenBank/DDBJ databases">
        <authorList>
            <person name="Kim Y.J."/>
            <person name="Jeong J.Y."/>
        </authorList>
    </citation>
    <scope>NUCLEOTIDE SEQUENCE</scope>
    <source>
        <strain evidence="1">GIHE-MW2</strain>
    </source>
</reference>
<protein>
    <submittedName>
        <fullName evidence="1">Uncharacterized protein</fullName>
    </submittedName>
</protein>
<accession>A0AAU8JBU9</accession>
<organism evidence="1">
    <name type="scientific">Planktothricoides raciborskii GIHE-MW2</name>
    <dbReference type="NCBI Taxonomy" id="2792601"/>
    <lineage>
        <taxon>Bacteria</taxon>
        <taxon>Bacillati</taxon>
        <taxon>Cyanobacteriota</taxon>
        <taxon>Cyanophyceae</taxon>
        <taxon>Oscillatoriophycideae</taxon>
        <taxon>Oscillatoriales</taxon>
        <taxon>Oscillatoriaceae</taxon>
        <taxon>Planktothricoides</taxon>
    </lineage>
</organism>
<dbReference type="RefSeq" id="WP_190877387.1">
    <property type="nucleotide sequence ID" value="NZ_CP159837.1"/>
</dbReference>
<dbReference type="AlphaFoldDB" id="A0AAU8JBU9"/>
<name>A0AAU8JBU9_9CYAN</name>
<evidence type="ECO:0000313" key="1">
    <source>
        <dbReference type="EMBL" id="XCM35608.1"/>
    </source>
</evidence>
<gene>
    <name evidence="1" type="ORF">ABWT76_004300</name>
</gene>
<dbReference type="EMBL" id="CP159837">
    <property type="protein sequence ID" value="XCM35608.1"/>
    <property type="molecule type" value="Genomic_DNA"/>
</dbReference>